<organism evidence="6 7">
    <name type="scientific">Perkinsus chesapeaki</name>
    <name type="common">Clam parasite</name>
    <name type="synonym">Perkinsus andrewsi</name>
    <dbReference type="NCBI Taxonomy" id="330153"/>
    <lineage>
        <taxon>Eukaryota</taxon>
        <taxon>Sar</taxon>
        <taxon>Alveolata</taxon>
        <taxon>Perkinsozoa</taxon>
        <taxon>Perkinsea</taxon>
        <taxon>Perkinsida</taxon>
        <taxon>Perkinsidae</taxon>
        <taxon>Perkinsus</taxon>
    </lineage>
</organism>
<feature type="compositionally biased region" description="Basic residues" evidence="4">
    <location>
        <begin position="179"/>
        <end position="188"/>
    </location>
</feature>
<dbReference type="Pfam" id="PF13499">
    <property type="entry name" value="EF-hand_7"/>
    <property type="match status" value="1"/>
</dbReference>
<dbReference type="InterPro" id="IPR002048">
    <property type="entry name" value="EF_hand_dom"/>
</dbReference>
<accession>A0A7J6MQY5</accession>
<feature type="region of interest" description="Disordered" evidence="4">
    <location>
        <begin position="447"/>
        <end position="466"/>
    </location>
</feature>
<dbReference type="Gene3D" id="1.10.238.10">
    <property type="entry name" value="EF-hand"/>
    <property type="match status" value="1"/>
</dbReference>
<dbReference type="PROSITE" id="PS00018">
    <property type="entry name" value="EF_HAND_1"/>
    <property type="match status" value="1"/>
</dbReference>
<dbReference type="SUPFAM" id="SSF47473">
    <property type="entry name" value="EF-hand"/>
    <property type="match status" value="1"/>
</dbReference>
<keyword evidence="7" id="KW-1185">Reference proteome</keyword>
<dbReference type="GO" id="GO:0005509">
    <property type="term" value="F:calcium ion binding"/>
    <property type="evidence" value="ECO:0007669"/>
    <property type="project" value="InterPro"/>
</dbReference>
<gene>
    <name evidence="6" type="ORF">FOL47_010243</name>
</gene>
<dbReference type="OrthoDB" id="445317at2759"/>
<dbReference type="Gene3D" id="1.10.287.1490">
    <property type="match status" value="1"/>
</dbReference>
<proteinExistence type="predicted"/>
<feature type="compositionally biased region" description="Basic and acidic residues" evidence="4">
    <location>
        <begin position="495"/>
        <end position="513"/>
    </location>
</feature>
<dbReference type="AlphaFoldDB" id="A0A7J6MQY5"/>
<keyword evidence="2" id="KW-0106">Calcium</keyword>
<dbReference type="SUPFAM" id="SSF57997">
    <property type="entry name" value="Tropomyosin"/>
    <property type="match status" value="1"/>
</dbReference>
<feature type="region of interest" description="Disordered" evidence="4">
    <location>
        <begin position="530"/>
        <end position="556"/>
    </location>
</feature>
<feature type="coiled-coil region" evidence="3">
    <location>
        <begin position="736"/>
        <end position="895"/>
    </location>
</feature>
<reference evidence="6 7" key="1">
    <citation type="submission" date="2020-04" db="EMBL/GenBank/DDBJ databases">
        <title>Perkinsus chesapeaki whole genome sequence.</title>
        <authorList>
            <person name="Bogema D.R."/>
        </authorList>
    </citation>
    <scope>NUCLEOTIDE SEQUENCE [LARGE SCALE GENOMIC DNA]</scope>
    <source>
        <strain evidence="6">ATCC PRA-425</strain>
    </source>
</reference>
<evidence type="ECO:0000256" key="4">
    <source>
        <dbReference type="SAM" id="MobiDB-lite"/>
    </source>
</evidence>
<protein>
    <recommendedName>
        <fullName evidence="5">EF-hand domain-containing protein</fullName>
    </recommendedName>
</protein>
<dbReference type="EMBL" id="JAAPAO010000078">
    <property type="protein sequence ID" value="KAF4673660.1"/>
    <property type="molecule type" value="Genomic_DNA"/>
</dbReference>
<dbReference type="CDD" id="cd00051">
    <property type="entry name" value="EFh"/>
    <property type="match status" value="1"/>
</dbReference>
<dbReference type="InterPro" id="IPR018247">
    <property type="entry name" value="EF_Hand_1_Ca_BS"/>
</dbReference>
<feature type="region of interest" description="Disordered" evidence="4">
    <location>
        <begin position="179"/>
        <end position="224"/>
    </location>
</feature>
<feature type="compositionally biased region" description="Basic and acidic residues" evidence="4">
    <location>
        <begin position="530"/>
        <end position="550"/>
    </location>
</feature>
<name>A0A7J6MQY5_PERCH</name>
<feature type="domain" description="EF-hand" evidence="5">
    <location>
        <begin position="13"/>
        <end position="48"/>
    </location>
</feature>
<feature type="coiled-coil region" evidence="3">
    <location>
        <begin position="356"/>
        <end position="397"/>
    </location>
</feature>
<evidence type="ECO:0000313" key="6">
    <source>
        <dbReference type="EMBL" id="KAF4673660.1"/>
    </source>
</evidence>
<feature type="region of interest" description="Disordered" evidence="4">
    <location>
        <begin position="488"/>
        <end position="513"/>
    </location>
</feature>
<dbReference type="Proteomes" id="UP000591131">
    <property type="component" value="Unassembled WGS sequence"/>
</dbReference>
<feature type="domain" description="EF-hand" evidence="5">
    <location>
        <begin position="82"/>
        <end position="117"/>
    </location>
</feature>
<dbReference type="InterPro" id="IPR050403">
    <property type="entry name" value="Myosin_RLC"/>
</dbReference>
<dbReference type="InterPro" id="IPR011992">
    <property type="entry name" value="EF-hand-dom_pair"/>
</dbReference>
<dbReference type="PROSITE" id="PS50222">
    <property type="entry name" value="EF_HAND_2"/>
    <property type="match status" value="2"/>
</dbReference>
<dbReference type="PANTHER" id="PTHR23049">
    <property type="entry name" value="MYOSIN REGULATORY LIGHT CHAIN 2"/>
    <property type="match status" value="1"/>
</dbReference>
<keyword evidence="1" id="KW-0677">Repeat</keyword>
<keyword evidence="3" id="KW-0175">Coiled coil</keyword>
<evidence type="ECO:0000313" key="7">
    <source>
        <dbReference type="Proteomes" id="UP000591131"/>
    </source>
</evidence>
<evidence type="ECO:0000256" key="2">
    <source>
        <dbReference type="ARBA" id="ARBA00022837"/>
    </source>
</evidence>
<sequence>MDPPRLKHVIPDSALSAIESTFGLCDSDGDGYLTHEEVITLFRGLGQTPTQKDCDEIVRNLPLKVNLDRFITSFNEHYQSPVPHDRLTKAFKVLDPTSTGVINSDKLKSLTTTLGDKLKPSEVDAVLTGVAKDKDGSINYTELANMLIQFPSVLRLDTDSLSLPCDDADRFCRMGVHGSRMRRRRSLKSPRDLRLAREASNRSSPAAARGSDTNRVESPKLPQIRGMRTDRLASISTVATVPSTVYEPTPAEAMALRKVLEIHDSHFPANGYVRYVPYLSDNITESTIMKRRRAASATCAASSSRKEPTVARVKWFIRRGLGPPKARPGWTLLLLANERSWIIKACLLSNASSPHKKSAEDLLAQRTEELRLLTHEAAELLAKNKELRGEIGRLTDALRIAVESPDGGAAGEELAQCVREQNDVLDTQNHLLKEEVSKLQLAISHLKEQQQENSARRNQAESKAQEFARQLARSEERRAIAETRLEELSAEAQTSEERRFQVERDAQGDRLQRKNLEDSLQKLREELHHKNKALQEADSRARNATERMRSLESSTVRRMTSLEEQVEDAKSRIAQLTADLNVARAEAESANKTLKSLEKRRADTHFRLDDCKGELMEARDELVEMQTARDRACLQEQVLSEKLQCEVRARKADVAQLKKEMSEALATEREASRRKCGDMEHKLESSDEAAASLRARLCTVEEENVSLRKANGLLNRELDRERDLRSKESEELQTSRLALVSENDDLDKQIRALKDELGLQNNSFKTEEEILTARAAELNRENEQLIKRCAKAEEESLVTRKEIEALRIENSRLVEQLEKEVTHHRSAVERKEGEVLAAAHHNEATLLASRKEAAKLRKQLEGLKQEWQSREEDLKKKMQEKIEHLESQASRWRTASESFRKKNQELVRATLMNGLELEV</sequence>
<feature type="compositionally biased region" description="Basic and acidic residues" evidence="4">
    <location>
        <begin position="189"/>
        <end position="200"/>
    </location>
</feature>
<dbReference type="FunFam" id="1.10.238.10:FF:000001">
    <property type="entry name" value="Calmodulin 1"/>
    <property type="match status" value="1"/>
</dbReference>
<evidence type="ECO:0000256" key="3">
    <source>
        <dbReference type="SAM" id="Coils"/>
    </source>
</evidence>
<comment type="caution">
    <text evidence="6">The sequence shown here is derived from an EMBL/GenBank/DDBJ whole genome shotgun (WGS) entry which is preliminary data.</text>
</comment>
<dbReference type="SMART" id="SM00054">
    <property type="entry name" value="EFh"/>
    <property type="match status" value="3"/>
</dbReference>
<evidence type="ECO:0000256" key="1">
    <source>
        <dbReference type="ARBA" id="ARBA00022737"/>
    </source>
</evidence>
<evidence type="ECO:0000259" key="5">
    <source>
        <dbReference type="PROSITE" id="PS50222"/>
    </source>
</evidence>